<keyword evidence="6" id="KW-1185">Reference proteome</keyword>
<sequence>MTGTDLGKQFVFEVLSKLVNVNAAFLNYCRQNVMQEKRMASDRVTSNNEASDDIQLSAVKTEFEMNAESNNEASEEKMNQAVDDPIEGGFSWWLRGRSWLRHERPRGRNQGGDPDEPKAEQYRKLFIGGLSYETNNSTLKTYFEKWGTIIDCVVMTDPQTKRSRGFGFITYEKVAMLEECQANRPHKIDGREVETKRAMPREESGRSESQKSNEKMFVGGICDTTTEDDVREAFQEYGNIKKIELIKDKATNKMRGFCFVTFDDYDPVDKCVLKKRFKICDKEVEVKKAENKNEGGGRGGGHGGRGGPGGGWNQGGFNQGFNQGGLWGLGGNMGDDGGYQGGYGGGGGGYGGGYGNNQGGNWGGNQGGYNEGYGGGYGGGQGGDWGGNQQFGTGYQNNFGGGVMKGGGYGQRDQGPYGGGPGGYGGGGYGCGGGGGGGGCGYGGNRR</sequence>
<evidence type="ECO:0000256" key="4">
    <source>
        <dbReference type="SAM" id="MobiDB-lite"/>
    </source>
</evidence>
<proteinExistence type="predicted"/>
<evidence type="ECO:0000313" key="6">
    <source>
        <dbReference type="Proteomes" id="UP000694844"/>
    </source>
</evidence>
<dbReference type="FunFam" id="3.30.70.330:FF:000040">
    <property type="entry name" value="Heterogeneous nuclear ribonucleoprotein A2/B1"/>
    <property type="match status" value="1"/>
</dbReference>
<evidence type="ECO:0000259" key="5">
    <source>
        <dbReference type="PROSITE" id="PS50102"/>
    </source>
</evidence>
<organism evidence="6 7">
    <name type="scientific">Crassostrea virginica</name>
    <name type="common">Eastern oyster</name>
    <dbReference type="NCBI Taxonomy" id="6565"/>
    <lineage>
        <taxon>Eukaryota</taxon>
        <taxon>Metazoa</taxon>
        <taxon>Spiralia</taxon>
        <taxon>Lophotrochozoa</taxon>
        <taxon>Mollusca</taxon>
        <taxon>Bivalvia</taxon>
        <taxon>Autobranchia</taxon>
        <taxon>Pteriomorphia</taxon>
        <taxon>Ostreida</taxon>
        <taxon>Ostreoidea</taxon>
        <taxon>Ostreidae</taxon>
        <taxon>Crassostrea</taxon>
    </lineage>
</organism>
<reference evidence="7" key="1">
    <citation type="submission" date="2025-08" db="UniProtKB">
        <authorList>
            <consortium name="RefSeq"/>
        </authorList>
    </citation>
    <scope>IDENTIFICATION</scope>
    <source>
        <tissue evidence="7">Whole sample</tissue>
    </source>
</reference>
<dbReference type="AlphaFoldDB" id="A0A8B8F079"/>
<dbReference type="SMART" id="SM00360">
    <property type="entry name" value="RRM"/>
    <property type="match status" value="2"/>
</dbReference>
<dbReference type="PROSITE" id="PS50102">
    <property type="entry name" value="RRM"/>
    <property type="match status" value="2"/>
</dbReference>
<evidence type="ECO:0000256" key="3">
    <source>
        <dbReference type="PROSITE-ProRule" id="PRU00176"/>
    </source>
</evidence>
<name>A0A8B8F079_CRAVI</name>
<dbReference type="GeneID" id="111138166"/>
<keyword evidence="1" id="KW-0677">Repeat</keyword>
<dbReference type="Pfam" id="PF00076">
    <property type="entry name" value="RRM_1"/>
    <property type="match status" value="2"/>
</dbReference>
<dbReference type="GO" id="GO:0003730">
    <property type="term" value="F:mRNA 3'-UTR binding"/>
    <property type="evidence" value="ECO:0007669"/>
    <property type="project" value="TreeGrafter"/>
</dbReference>
<dbReference type="InterPro" id="IPR000504">
    <property type="entry name" value="RRM_dom"/>
</dbReference>
<dbReference type="RefSeq" id="XP_022345720.1">
    <property type="nucleotide sequence ID" value="XM_022490012.1"/>
</dbReference>
<dbReference type="PANTHER" id="PTHR48026">
    <property type="entry name" value="HOMOLOGOUS TO DROSOPHILA SQD (SQUID) PROTEIN"/>
    <property type="match status" value="1"/>
</dbReference>
<accession>A0A8B8F079</accession>
<keyword evidence="7" id="KW-0687">Ribonucleoprotein</keyword>
<dbReference type="OrthoDB" id="1875751at2759"/>
<gene>
    <name evidence="7" type="primary">LOC111138166</name>
</gene>
<dbReference type="InterPro" id="IPR012677">
    <property type="entry name" value="Nucleotide-bd_a/b_plait_sf"/>
</dbReference>
<evidence type="ECO:0000313" key="7">
    <source>
        <dbReference type="RefSeq" id="XP_022345720.1"/>
    </source>
</evidence>
<dbReference type="GO" id="GO:0000398">
    <property type="term" value="P:mRNA splicing, via spliceosome"/>
    <property type="evidence" value="ECO:0007669"/>
    <property type="project" value="TreeGrafter"/>
</dbReference>
<feature type="domain" description="RRM" evidence="5">
    <location>
        <begin position="123"/>
        <end position="200"/>
    </location>
</feature>
<dbReference type="SUPFAM" id="SSF54928">
    <property type="entry name" value="RNA-binding domain, RBD"/>
    <property type="match status" value="2"/>
</dbReference>
<protein>
    <submittedName>
        <fullName evidence="7">Heterogeneous nuclear ribonucleoprotein A1, A2/B1 homolog isoform X1</fullName>
    </submittedName>
</protein>
<dbReference type="KEGG" id="cvn:111138166"/>
<dbReference type="Proteomes" id="UP000694844">
    <property type="component" value="Chromosome 5"/>
</dbReference>
<keyword evidence="2 3" id="KW-0694">RNA-binding</keyword>
<evidence type="ECO:0000256" key="1">
    <source>
        <dbReference type="ARBA" id="ARBA00022737"/>
    </source>
</evidence>
<evidence type="ECO:0000256" key="2">
    <source>
        <dbReference type="ARBA" id="ARBA00022884"/>
    </source>
</evidence>
<feature type="region of interest" description="Disordered" evidence="4">
    <location>
        <begin position="194"/>
        <end position="213"/>
    </location>
</feature>
<feature type="domain" description="RRM" evidence="5">
    <location>
        <begin position="214"/>
        <end position="291"/>
    </location>
</feature>
<dbReference type="InterPro" id="IPR035979">
    <property type="entry name" value="RBD_domain_sf"/>
</dbReference>
<dbReference type="Gene3D" id="3.30.70.330">
    <property type="match status" value="2"/>
</dbReference>
<dbReference type="PANTHER" id="PTHR48026:SF14">
    <property type="entry name" value="HETEROGENEOUS NUCLEAR RIBONUCLEOPROTEIN A1"/>
    <property type="match status" value="1"/>
</dbReference>
<dbReference type="GO" id="GO:0071013">
    <property type="term" value="C:catalytic step 2 spliceosome"/>
    <property type="evidence" value="ECO:0007669"/>
    <property type="project" value="TreeGrafter"/>
</dbReference>